<dbReference type="PANTHER" id="PTHR48439:SF1">
    <property type="entry name" value="HEMIMETHYLATED DNA-BINDING DOMAIN-CONTAINING PROTEIN"/>
    <property type="match status" value="1"/>
</dbReference>
<dbReference type="GO" id="GO:0003677">
    <property type="term" value="F:DNA binding"/>
    <property type="evidence" value="ECO:0007669"/>
    <property type="project" value="InterPro"/>
</dbReference>
<accession>A0AAV6VC11</accession>
<feature type="non-terminal residue" evidence="2">
    <location>
        <position position="1"/>
    </location>
</feature>
<dbReference type="InterPro" id="IPR036623">
    <property type="entry name" value="Hemimethylated_DNA-bd_sf"/>
</dbReference>
<dbReference type="Proteomes" id="UP000827092">
    <property type="component" value="Unassembled WGS sequence"/>
</dbReference>
<gene>
    <name evidence="2" type="ORF">JTE90_024527</name>
</gene>
<evidence type="ECO:0000313" key="3">
    <source>
        <dbReference type="Proteomes" id="UP000827092"/>
    </source>
</evidence>
<proteinExistence type="predicted"/>
<dbReference type="NCBIfam" id="TIGR02097">
    <property type="entry name" value="yccV"/>
    <property type="match status" value="1"/>
</dbReference>
<feature type="domain" description="Hemimethylated DNA-binding" evidence="1">
    <location>
        <begin position="90"/>
        <end position="191"/>
    </location>
</feature>
<reference evidence="2 3" key="1">
    <citation type="journal article" date="2022" name="Nat. Ecol. Evol.">
        <title>A masculinizing supergene underlies an exaggerated male reproductive morph in a spider.</title>
        <authorList>
            <person name="Hendrickx F."/>
            <person name="De Corte Z."/>
            <person name="Sonet G."/>
            <person name="Van Belleghem S.M."/>
            <person name="Kostlbacher S."/>
            <person name="Vangestel C."/>
        </authorList>
    </citation>
    <scope>NUCLEOTIDE SEQUENCE [LARGE SCALE GENOMIC DNA]</scope>
    <source>
        <strain evidence="2">W744_W776</strain>
    </source>
</reference>
<keyword evidence="3" id="KW-1185">Reference proteome</keyword>
<sequence length="201" mass="23949">QNWGTAEANRPYVLNKFINKVVNFRDAYLNFNSWAQWLVTLLNLEHIFPIVQSDVDPDEGESLAIEVLRYKHQHGYFSFSPEPRIHRPPNVQFRIGQVVMHKNWKYRGVIVGWDEIAKAPPEWLDEMYGKNNREWRDMPNYSILVDTRDRMSPQLTYVPQVNLVVIKNTIIIHPLLENHFETYDGTQYIPRPWLRTLYPQD</sequence>
<dbReference type="EMBL" id="JAFNEN010000106">
    <property type="protein sequence ID" value="KAG8194189.1"/>
    <property type="molecule type" value="Genomic_DNA"/>
</dbReference>
<name>A0AAV6VC11_9ARAC</name>
<dbReference type="PANTHER" id="PTHR48439">
    <property type="entry name" value="HEMIMETHYLATED DNA-BINDING DOMAIN-CONTAINING PROTEIN"/>
    <property type="match status" value="1"/>
</dbReference>
<dbReference type="InterPro" id="IPR011722">
    <property type="entry name" value="Hemimethylated_DNA-bd_dom"/>
</dbReference>
<protein>
    <recommendedName>
        <fullName evidence="1">Hemimethylated DNA-binding domain-containing protein</fullName>
    </recommendedName>
</protein>
<evidence type="ECO:0000313" key="2">
    <source>
        <dbReference type="EMBL" id="KAG8194189.1"/>
    </source>
</evidence>
<dbReference type="InterPro" id="IPR053189">
    <property type="entry name" value="Clp_protease_adapter_ClpF"/>
</dbReference>
<dbReference type="Gene3D" id="2.30.30.390">
    <property type="entry name" value="Hemimethylated DNA-binding domain"/>
    <property type="match status" value="1"/>
</dbReference>
<evidence type="ECO:0000259" key="1">
    <source>
        <dbReference type="SMART" id="SM00992"/>
    </source>
</evidence>
<dbReference type="SMART" id="SM00992">
    <property type="entry name" value="YccV-like"/>
    <property type="match status" value="1"/>
</dbReference>
<dbReference type="Pfam" id="PF08755">
    <property type="entry name" value="YccV-like"/>
    <property type="match status" value="1"/>
</dbReference>
<comment type="caution">
    <text evidence="2">The sequence shown here is derived from an EMBL/GenBank/DDBJ whole genome shotgun (WGS) entry which is preliminary data.</text>
</comment>
<dbReference type="SUPFAM" id="SSF141255">
    <property type="entry name" value="YccV-like"/>
    <property type="match status" value="1"/>
</dbReference>
<dbReference type="AlphaFoldDB" id="A0AAV6VC11"/>
<organism evidence="2 3">
    <name type="scientific">Oedothorax gibbosus</name>
    <dbReference type="NCBI Taxonomy" id="931172"/>
    <lineage>
        <taxon>Eukaryota</taxon>
        <taxon>Metazoa</taxon>
        <taxon>Ecdysozoa</taxon>
        <taxon>Arthropoda</taxon>
        <taxon>Chelicerata</taxon>
        <taxon>Arachnida</taxon>
        <taxon>Araneae</taxon>
        <taxon>Araneomorphae</taxon>
        <taxon>Entelegynae</taxon>
        <taxon>Araneoidea</taxon>
        <taxon>Linyphiidae</taxon>
        <taxon>Erigoninae</taxon>
        <taxon>Oedothorax</taxon>
    </lineage>
</organism>